<reference evidence="1 2" key="1">
    <citation type="submission" date="2017-04" db="EMBL/GenBank/DDBJ databases">
        <authorList>
            <person name="Afonso C.L."/>
            <person name="Miller P.J."/>
            <person name="Scott M.A."/>
            <person name="Spackman E."/>
            <person name="Goraichik I."/>
            <person name="Dimitrov K.M."/>
            <person name="Suarez D.L."/>
            <person name="Swayne D.E."/>
        </authorList>
    </citation>
    <scope>NUCLEOTIDE SEQUENCE [LARGE SCALE GENOMIC DNA]</scope>
    <source>
        <strain evidence="1 2">DSM 22418</strain>
    </source>
</reference>
<gene>
    <name evidence="1" type="ORF">SAMN05660862_1433</name>
</gene>
<proteinExistence type="predicted"/>
<organism evidence="1 2">
    <name type="scientific">Sphingobacterium psychroaquaticum</name>
    <dbReference type="NCBI Taxonomy" id="561061"/>
    <lineage>
        <taxon>Bacteria</taxon>
        <taxon>Pseudomonadati</taxon>
        <taxon>Bacteroidota</taxon>
        <taxon>Sphingobacteriia</taxon>
        <taxon>Sphingobacteriales</taxon>
        <taxon>Sphingobacteriaceae</taxon>
        <taxon>Sphingobacterium</taxon>
    </lineage>
</organism>
<accession>A0A1X7J4C1</accession>
<dbReference type="Proteomes" id="UP000192980">
    <property type="component" value="Unassembled WGS sequence"/>
</dbReference>
<dbReference type="EMBL" id="FXAU01000002">
    <property type="protein sequence ID" value="SMG22514.1"/>
    <property type="molecule type" value="Genomic_DNA"/>
</dbReference>
<name>A0A1X7J4C1_9SPHI</name>
<keyword evidence="2" id="KW-1185">Reference proteome</keyword>
<evidence type="ECO:0000313" key="2">
    <source>
        <dbReference type="Proteomes" id="UP000192980"/>
    </source>
</evidence>
<dbReference type="AlphaFoldDB" id="A0A1X7J4C1"/>
<dbReference type="RefSeq" id="WP_085472280.1">
    <property type="nucleotide sequence ID" value="NZ_FXAU01000002.1"/>
</dbReference>
<dbReference type="OrthoDB" id="710627at2"/>
<evidence type="ECO:0008006" key="3">
    <source>
        <dbReference type="Google" id="ProtNLM"/>
    </source>
</evidence>
<evidence type="ECO:0000313" key="1">
    <source>
        <dbReference type="EMBL" id="SMG22514.1"/>
    </source>
</evidence>
<dbReference type="STRING" id="561061.SAMN05660862_1433"/>
<protein>
    <recommendedName>
        <fullName evidence="3">Auto-transporter adhesin, head GIN domain</fullName>
    </recommendedName>
</protein>
<sequence>MKKSILYFCIATVLAISVYFLPNLYGTIRLNEQNDPIDPLSKMWLDKSGKQLQHDYPATIRVLKIEGSGDDLIFSVKQGANNFYSKKIYNYTSRISGDTLYLKTKGETEFSISNRGTLNKIIIEKAHGFIHDERNTGISSFEIGNSSRMRLFTKLDTTAAKQLQLQVRDESVLQLNNGKISTITATVNNGEIILGSKLMTDTANIRLEGRSTVRSDMPGNMQEVKNLIVSGNRQYFKEKNMGKGMTIRMIQ</sequence>